<dbReference type="AlphaFoldDB" id="A0A4Z0C5R4"/>
<dbReference type="PANTHER" id="PTHR24567">
    <property type="entry name" value="CRP FAMILY TRANSCRIPTIONAL REGULATORY PROTEIN"/>
    <property type="match status" value="1"/>
</dbReference>
<dbReference type="InterPro" id="IPR000595">
    <property type="entry name" value="cNMP-bd_dom"/>
</dbReference>
<dbReference type="Pfam" id="PF13545">
    <property type="entry name" value="HTH_Crp_2"/>
    <property type="match status" value="1"/>
</dbReference>
<dbReference type="GO" id="GO:0005829">
    <property type="term" value="C:cytosol"/>
    <property type="evidence" value="ECO:0007669"/>
    <property type="project" value="TreeGrafter"/>
</dbReference>
<dbReference type="GO" id="GO:0003677">
    <property type="term" value="F:DNA binding"/>
    <property type="evidence" value="ECO:0007669"/>
    <property type="project" value="UniProtKB-KW"/>
</dbReference>
<evidence type="ECO:0000259" key="5">
    <source>
        <dbReference type="PROSITE" id="PS51063"/>
    </source>
</evidence>
<dbReference type="SMART" id="SM00419">
    <property type="entry name" value="HTH_CRP"/>
    <property type="match status" value="1"/>
</dbReference>
<comment type="caution">
    <text evidence="6">The sequence shown here is derived from an EMBL/GenBank/DDBJ whole genome shotgun (WGS) entry which is preliminary data.</text>
</comment>
<reference evidence="6 7" key="1">
    <citation type="submission" date="2019-03" db="EMBL/GenBank/DDBJ databases">
        <title>Ramlibacter henchirensis DSM 14656, whole genome shotgun sequence.</title>
        <authorList>
            <person name="Zhang X."/>
            <person name="Feng G."/>
            <person name="Zhu H."/>
        </authorList>
    </citation>
    <scope>NUCLEOTIDE SEQUENCE [LARGE SCALE GENOMIC DNA]</scope>
    <source>
        <strain evidence="6 7">DSM 14656</strain>
    </source>
</reference>
<dbReference type="InterPro" id="IPR036388">
    <property type="entry name" value="WH-like_DNA-bd_sf"/>
</dbReference>
<evidence type="ECO:0000256" key="2">
    <source>
        <dbReference type="ARBA" id="ARBA00023125"/>
    </source>
</evidence>
<dbReference type="Proteomes" id="UP000298180">
    <property type="component" value="Unassembled WGS sequence"/>
</dbReference>
<accession>A0A4Z0C5R4</accession>
<dbReference type="InterPro" id="IPR014710">
    <property type="entry name" value="RmlC-like_jellyroll"/>
</dbReference>
<organism evidence="6 7">
    <name type="scientific">Ramlibacter henchirensis</name>
    <dbReference type="NCBI Taxonomy" id="204072"/>
    <lineage>
        <taxon>Bacteria</taxon>
        <taxon>Pseudomonadati</taxon>
        <taxon>Pseudomonadota</taxon>
        <taxon>Betaproteobacteria</taxon>
        <taxon>Burkholderiales</taxon>
        <taxon>Comamonadaceae</taxon>
        <taxon>Ramlibacter</taxon>
    </lineage>
</organism>
<dbReference type="GO" id="GO:0003700">
    <property type="term" value="F:DNA-binding transcription factor activity"/>
    <property type="evidence" value="ECO:0007669"/>
    <property type="project" value="TreeGrafter"/>
</dbReference>
<dbReference type="PANTHER" id="PTHR24567:SF68">
    <property type="entry name" value="DNA-BINDING TRANSCRIPTIONAL DUAL REGULATOR CRP"/>
    <property type="match status" value="1"/>
</dbReference>
<dbReference type="InterPro" id="IPR012318">
    <property type="entry name" value="HTH_CRP"/>
</dbReference>
<evidence type="ECO:0000313" key="7">
    <source>
        <dbReference type="Proteomes" id="UP000298180"/>
    </source>
</evidence>
<dbReference type="SMART" id="SM00100">
    <property type="entry name" value="cNMP"/>
    <property type="match status" value="1"/>
</dbReference>
<dbReference type="RefSeq" id="WP_135263187.1">
    <property type="nucleotide sequence ID" value="NZ_SMLM01000001.1"/>
</dbReference>
<keyword evidence="1" id="KW-0805">Transcription regulation</keyword>
<proteinExistence type="predicted"/>
<dbReference type="CDD" id="cd00038">
    <property type="entry name" value="CAP_ED"/>
    <property type="match status" value="1"/>
</dbReference>
<gene>
    <name evidence="6" type="ORF">EZ313_10980</name>
</gene>
<feature type="domain" description="Cyclic nucleotide-binding" evidence="4">
    <location>
        <begin position="28"/>
        <end position="129"/>
    </location>
</feature>
<dbReference type="InterPro" id="IPR050397">
    <property type="entry name" value="Env_Response_Regulators"/>
</dbReference>
<keyword evidence="3" id="KW-0804">Transcription</keyword>
<keyword evidence="2" id="KW-0238">DNA-binding</keyword>
<dbReference type="InterPro" id="IPR036390">
    <property type="entry name" value="WH_DNA-bd_sf"/>
</dbReference>
<evidence type="ECO:0000259" key="4">
    <source>
        <dbReference type="PROSITE" id="PS50042"/>
    </source>
</evidence>
<sequence length="217" mass="23813">MTTSDAAHDRLFSSLSPTVRAFASRGVPRSYPRNTVIVHEGEMGDTTFVLLQGCVKVYSTDVDGREITYDIVHAGDYFAEMWLDGGPRSASVITLEPCLCAVVSRAEMIQHLEQSPEFTRHLLARMIGRVRAATAKARQLALNNVYERVVSVLEGGHGPAGSGAPIVLSALTHQAIASRVGSSREMVSRILKELERGGYVELGLRRIVLKRKLPARW</sequence>
<protein>
    <submittedName>
        <fullName evidence="6">Crp/Fnr family transcriptional regulator</fullName>
    </submittedName>
</protein>
<evidence type="ECO:0000256" key="1">
    <source>
        <dbReference type="ARBA" id="ARBA00023015"/>
    </source>
</evidence>
<dbReference type="Gene3D" id="2.60.120.10">
    <property type="entry name" value="Jelly Rolls"/>
    <property type="match status" value="1"/>
</dbReference>
<name>A0A4Z0C5R4_9BURK</name>
<evidence type="ECO:0000256" key="3">
    <source>
        <dbReference type="ARBA" id="ARBA00023163"/>
    </source>
</evidence>
<feature type="domain" description="HTH crp-type" evidence="5">
    <location>
        <begin position="143"/>
        <end position="213"/>
    </location>
</feature>
<dbReference type="InterPro" id="IPR018490">
    <property type="entry name" value="cNMP-bd_dom_sf"/>
</dbReference>
<dbReference type="EMBL" id="SMLM01000001">
    <property type="protein sequence ID" value="TFZ07107.1"/>
    <property type="molecule type" value="Genomic_DNA"/>
</dbReference>
<dbReference type="Gene3D" id="1.10.10.10">
    <property type="entry name" value="Winged helix-like DNA-binding domain superfamily/Winged helix DNA-binding domain"/>
    <property type="match status" value="1"/>
</dbReference>
<dbReference type="Pfam" id="PF00027">
    <property type="entry name" value="cNMP_binding"/>
    <property type="match status" value="1"/>
</dbReference>
<dbReference type="SUPFAM" id="SSF46785">
    <property type="entry name" value="Winged helix' DNA-binding domain"/>
    <property type="match status" value="1"/>
</dbReference>
<dbReference type="SUPFAM" id="SSF51206">
    <property type="entry name" value="cAMP-binding domain-like"/>
    <property type="match status" value="1"/>
</dbReference>
<evidence type="ECO:0000313" key="6">
    <source>
        <dbReference type="EMBL" id="TFZ07107.1"/>
    </source>
</evidence>
<keyword evidence="7" id="KW-1185">Reference proteome</keyword>
<dbReference type="PROSITE" id="PS50042">
    <property type="entry name" value="CNMP_BINDING_3"/>
    <property type="match status" value="1"/>
</dbReference>
<dbReference type="OrthoDB" id="8565101at2"/>
<dbReference type="PROSITE" id="PS51063">
    <property type="entry name" value="HTH_CRP_2"/>
    <property type="match status" value="1"/>
</dbReference>